<dbReference type="GO" id="GO:0019853">
    <property type="term" value="P:L-ascorbic acid biosynthetic process"/>
    <property type="evidence" value="ECO:0007669"/>
    <property type="project" value="TreeGrafter"/>
</dbReference>
<dbReference type="PANTHER" id="PTHR10907">
    <property type="entry name" value="REGUCALCIN"/>
    <property type="match status" value="1"/>
</dbReference>
<reference evidence="3 4" key="1">
    <citation type="submission" date="2019-02" db="EMBL/GenBank/DDBJ databases">
        <title>Deep-cultivation of Planctomycetes and their phenomic and genomic characterization uncovers novel biology.</title>
        <authorList>
            <person name="Wiegand S."/>
            <person name="Jogler M."/>
            <person name="Boedeker C."/>
            <person name="Pinto D."/>
            <person name="Vollmers J."/>
            <person name="Rivas-Marin E."/>
            <person name="Kohn T."/>
            <person name="Peeters S.H."/>
            <person name="Heuer A."/>
            <person name="Rast P."/>
            <person name="Oberbeckmann S."/>
            <person name="Bunk B."/>
            <person name="Jeske O."/>
            <person name="Meyerdierks A."/>
            <person name="Storesund J.E."/>
            <person name="Kallscheuer N."/>
            <person name="Luecker S."/>
            <person name="Lage O.M."/>
            <person name="Pohl T."/>
            <person name="Merkel B.J."/>
            <person name="Hornburger P."/>
            <person name="Mueller R.-W."/>
            <person name="Bruemmer F."/>
            <person name="Labrenz M."/>
            <person name="Spormann A.M."/>
            <person name="Op Den Camp H."/>
            <person name="Overmann J."/>
            <person name="Amann R."/>
            <person name="Jetten M.S.M."/>
            <person name="Mascher T."/>
            <person name="Medema M.H."/>
            <person name="Devos D.P."/>
            <person name="Kaster A.-K."/>
            <person name="Ovreas L."/>
            <person name="Rohde M."/>
            <person name="Galperin M.Y."/>
            <person name="Jogler C."/>
        </authorList>
    </citation>
    <scope>NUCLEOTIDE SEQUENCE [LARGE SCALE GENOMIC DNA]</scope>
    <source>
        <strain evidence="3 4">Poly51</strain>
    </source>
</reference>
<evidence type="ECO:0000313" key="4">
    <source>
        <dbReference type="Proteomes" id="UP000318288"/>
    </source>
</evidence>
<dbReference type="PANTHER" id="PTHR10907:SF47">
    <property type="entry name" value="REGUCALCIN"/>
    <property type="match status" value="1"/>
</dbReference>
<dbReference type="AlphaFoldDB" id="A0A5C6FGU5"/>
<accession>A0A5C6FGU5</accession>
<dbReference type="Gene3D" id="2.120.10.30">
    <property type="entry name" value="TolB, C-terminal domain"/>
    <property type="match status" value="1"/>
</dbReference>
<dbReference type="Pfam" id="PF08450">
    <property type="entry name" value="SGL"/>
    <property type="match status" value="1"/>
</dbReference>
<gene>
    <name evidence="3" type="ORF">Poly51_03440</name>
</gene>
<feature type="domain" description="SMP-30/Gluconolactonase/LRE-like region" evidence="2">
    <location>
        <begin position="21"/>
        <end position="281"/>
    </location>
</feature>
<dbReference type="RefSeq" id="WP_146453610.1">
    <property type="nucleotide sequence ID" value="NZ_SJPW01000001.1"/>
</dbReference>
<name>A0A5C6FGU5_9BACT</name>
<dbReference type="InterPro" id="IPR013658">
    <property type="entry name" value="SGL"/>
</dbReference>
<keyword evidence="4" id="KW-1185">Reference proteome</keyword>
<evidence type="ECO:0000259" key="2">
    <source>
        <dbReference type="Pfam" id="PF08450"/>
    </source>
</evidence>
<sequence length="319" mass="34712">MTEIRQARSLRFPTTDSLRFLPEGPIPIGPGKFSWVGIQHGGDSKVGSLNLYDFATRNNRSFELPGRPGFALPCRTNGSFVVGCERTLGIFDTLTNDWMPFCEGVDDDVTNTIINDGLVYEDNLIFGTKDLEFATKKAGLYLYRGSDSKLIRLRDDQICSNGKAIIQGDDGNLTLFDIDSPTRKIVRYPIDIAAGKLGSPMTVIDFDGDPAVPDGMILTPDGTGIIVAMFHPGVADFGQTRLYDRESGELKCTWQTPGSPQNTCPALVSFEGGLKLVITTAVENFSPADRDACPNAGYIFIGDTDMKDNGSVLSSVFPR</sequence>
<proteinExistence type="inferred from homology"/>
<dbReference type="InterPro" id="IPR011042">
    <property type="entry name" value="6-blade_b-propeller_TolB-like"/>
</dbReference>
<dbReference type="OrthoDB" id="261885at2"/>
<dbReference type="EMBL" id="SJPW01000001">
    <property type="protein sequence ID" value="TWU60070.1"/>
    <property type="molecule type" value="Genomic_DNA"/>
</dbReference>
<dbReference type="GO" id="GO:0004341">
    <property type="term" value="F:gluconolactonase activity"/>
    <property type="evidence" value="ECO:0007669"/>
    <property type="project" value="TreeGrafter"/>
</dbReference>
<evidence type="ECO:0000313" key="3">
    <source>
        <dbReference type="EMBL" id="TWU60070.1"/>
    </source>
</evidence>
<comment type="caution">
    <text evidence="3">The sequence shown here is derived from an EMBL/GenBank/DDBJ whole genome shotgun (WGS) entry which is preliminary data.</text>
</comment>
<protein>
    <submittedName>
        <fullName evidence="3">SMP-30/Gluconolaconase/LRE-like region</fullName>
    </submittedName>
</protein>
<evidence type="ECO:0000256" key="1">
    <source>
        <dbReference type="ARBA" id="ARBA00008853"/>
    </source>
</evidence>
<dbReference type="GO" id="GO:0005509">
    <property type="term" value="F:calcium ion binding"/>
    <property type="evidence" value="ECO:0007669"/>
    <property type="project" value="TreeGrafter"/>
</dbReference>
<organism evidence="3 4">
    <name type="scientific">Rubripirellula tenax</name>
    <dbReference type="NCBI Taxonomy" id="2528015"/>
    <lineage>
        <taxon>Bacteria</taxon>
        <taxon>Pseudomonadati</taxon>
        <taxon>Planctomycetota</taxon>
        <taxon>Planctomycetia</taxon>
        <taxon>Pirellulales</taxon>
        <taxon>Pirellulaceae</taxon>
        <taxon>Rubripirellula</taxon>
    </lineage>
</organism>
<dbReference type="Proteomes" id="UP000318288">
    <property type="component" value="Unassembled WGS sequence"/>
</dbReference>
<dbReference type="SUPFAM" id="SSF63829">
    <property type="entry name" value="Calcium-dependent phosphotriesterase"/>
    <property type="match status" value="1"/>
</dbReference>
<comment type="similarity">
    <text evidence="1">Belongs to the SMP-30/CGR1 family.</text>
</comment>